<accession>A0AAW5Q7U7</accession>
<dbReference type="InterPro" id="IPR028087">
    <property type="entry name" value="Tad_N"/>
</dbReference>
<reference evidence="3" key="1">
    <citation type="submission" date="2022-04" db="EMBL/GenBank/DDBJ databases">
        <title>Human microbiome associated bacterial genomes.</title>
        <authorList>
            <person name="Sandstrom S."/>
            <person name="Salamzade R."/>
            <person name="Kalan L.R."/>
        </authorList>
    </citation>
    <scope>NUCLEOTIDE SEQUENCE</scope>
    <source>
        <strain evidence="3">P3-SID1762</strain>
    </source>
</reference>
<dbReference type="Pfam" id="PF13400">
    <property type="entry name" value="Tad"/>
    <property type="match status" value="1"/>
</dbReference>
<sequence length="314" mass="32701">MLRLKDDRGAVADIVAILMVPLMGFAAISLDIAATHAERQQLQIGADAAALAIARDCARKACGSPRTTAQDFATLNSNSGEAVATVPAVPSASTGRVTVHNSAVRQHWFAPVLDIDSTALTTTSSAGWGGPTGGTAALPLIISLCDFNQSSVGGIPTGVEQTIVTTPAGTCSGEGGNSPTIVPGGFGWLETDAKKSCSTTTNINTKAYSEPGNTPKQCDLSTIRGKTILIPLFDEADSASSDGNGRGAWYEVYGYAAFHVTGYHFSGQSWNPPCDKNQRCIRGYFTSMVNTDPDFTYGPDAPNLGTSAVYLLPD</sequence>
<feature type="transmembrane region" description="Helical" evidence="1">
    <location>
        <begin position="12"/>
        <end position="34"/>
    </location>
</feature>
<dbReference type="Proteomes" id="UP001206890">
    <property type="component" value="Unassembled WGS sequence"/>
</dbReference>
<proteinExistence type="predicted"/>
<evidence type="ECO:0000256" key="1">
    <source>
        <dbReference type="SAM" id="Phobius"/>
    </source>
</evidence>
<keyword evidence="1" id="KW-1133">Transmembrane helix</keyword>
<evidence type="ECO:0000313" key="3">
    <source>
        <dbReference type="EMBL" id="MCT2118011.1"/>
    </source>
</evidence>
<dbReference type="AlphaFoldDB" id="A0AAW5Q7U7"/>
<dbReference type="EMBL" id="JALXTC010000040">
    <property type="protein sequence ID" value="MCT2118011.1"/>
    <property type="molecule type" value="Genomic_DNA"/>
</dbReference>
<comment type="caution">
    <text evidence="3">The sequence shown here is derived from an EMBL/GenBank/DDBJ whole genome shotgun (WGS) entry which is preliminary data.</text>
</comment>
<keyword evidence="1" id="KW-0472">Membrane</keyword>
<organism evidence="3 4">
    <name type="scientific">Dietzia cinnamea</name>
    <dbReference type="NCBI Taxonomy" id="321318"/>
    <lineage>
        <taxon>Bacteria</taxon>
        <taxon>Bacillati</taxon>
        <taxon>Actinomycetota</taxon>
        <taxon>Actinomycetes</taxon>
        <taxon>Mycobacteriales</taxon>
        <taxon>Dietziaceae</taxon>
        <taxon>Dietzia</taxon>
    </lineage>
</organism>
<feature type="domain" description="Putative Flp pilus-assembly TadG-like N-terminal" evidence="2">
    <location>
        <begin position="9"/>
        <end position="52"/>
    </location>
</feature>
<name>A0AAW5Q7U7_9ACTN</name>
<evidence type="ECO:0000313" key="4">
    <source>
        <dbReference type="Proteomes" id="UP001206890"/>
    </source>
</evidence>
<keyword evidence="1" id="KW-0812">Transmembrane</keyword>
<protein>
    <submittedName>
        <fullName evidence="3">Pilus assembly protein TadG-related protein</fullName>
    </submittedName>
</protein>
<gene>
    <name evidence="3" type="ORF">M3D93_09650</name>
</gene>
<evidence type="ECO:0000259" key="2">
    <source>
        <dbReference type="Pfam" id="PF13400"/>
    </source>
</evidence>
<dbReference type="RefSeq" id="WP_061916299.1">
    <property type="nucleotide sequence ID" value="NZ_JAFFGT010000071.1"/>
</dbReference>